<dbReference type="SUPFAM" id="SSF52540">
    <property type="entry name" value="P-loop containing nucleoside triphosphate hydrolases"/>
    <property type="match status" value="1"/>
</dbReference>
<keyword evidence="3 6" id="KW-0347">Helicase</keyword>
<evidence type="ECO:0000313" key="9">
    <source>
        <dbReference type="Proteomes" id="UP000001036"/>
    </source>
</evidence>
<feature type="domain" description="UvrD-like helicase ATP-binding" evidence="7">
    <location>
        <begin position="8"/>
        <end position="348"/>
    </location>
</feature>
<evidence type="ECO:0000256" key="6">
    <source>
        <dbReference type="PROSITE-ProRule" id="PRU00560"/>
    </source>
</evidence>
<proteinExistence type="predicted"/>
<dbReference type="Proteomes" id="UP000001036">
    <property type="component" value="Chromosome"/>
</dbReference>
<dbReference type="EMBL" id="CP000934">
    <property type="protein sequence ID" value="ACE85975.1"/>
    <property type="molecule type" value="Genomic_DNA"/>
</dbReference>
<protein>
    <recommendedName>
        <fullName evidence="5">DNA 3'-5' helicase II</fullName>
    </recommendedName>
</protein>
<dbReference type="GO" id="GO:0016787">
    <property type="term" value="F:hydrolase activity"/>
    <property type="evidence" value="ECO:0007669"/>
    <property type="project" value="UniProtKB-UniRule"/>
</dbReference>
<keyword evidence="1 6" id="KW-0547">Nucleotide-binding</keyword>
<evidence type="ECO:0000256" key="2">
    <source>
        <dbReference type="ARBA" id="ARBA00022801"/>
    </source>
</evidence>
<dbReference type="GO" id="GO:0003677">
    <property type="term" value="F:DNA binding"/>
    <property type="evidence" value="ECO:0007669"/>
    <property type="project" value="InterPro"/>
</dbReference>
<dbReference type="InterPro" id="IPR000212">
    <property type="entry name" value="DNA_helicase_UvrD/REP"/>
</dbReference>
<keyword evidence="4 6" id="KW-0067">ATP-binding</keyword>
<dbReference type="GO" id="GO:0043138">
    <property type="term" value="F:3'-5' DNA helicase activity"/>
    <property type="evidence" value="ECO:0007669"/>
    <property type="project" value="TreeGrafter"/>
</dbReference>
<dbReference type="STRING" id="498211.CJA_3729"/>
<dbReference type="GO" id="GO:0005524">
    <property type="term" value="F:ATP binding"/>
    <property type="evidence" value="ECO:0007669"/>
    <property type="project" value="UniProtKB-UniRule"/>
</dbReference>
<evidence type="ECO:0000313" key="8">
    <source>
        <dbReference type="EMBL" id="ACE85975.1"/>
    </source>
</evidence>
<gene>
    <name evidence="8" type="ordered locus">CJA_3729</name>
</gene>
<dbReference type="OrthoDB" id="384988at2"/>
<dbReference type="AlphaFoldDB" id="B3PHY6"/>
<dbReference type="Gene3D" id="3.40.50.300">
    <property type="entry name" value="P-loop containing nucleotide triphosphate hydrolases"/>
    <property type="match status" value="3"/>
</dbReference>
<dbReference type="PANTHER" id="PTHR11070">
    <property type="entry name" value="UVRD / RECB / PCRA DNA HELICASE FAMILY MEMBER"/>
    <property type="match status" value="1"/>
</dbReference>
<evidence type="ECO:0000259" key="7">
    <source>
        <dbReference type="PROSITE" id="PS51198"/>
    </source>
</evidence>
<dbReference type="PANTHER" id="PTHR11070:SF2">
    <property type="entry name" value="ATP-DEPENDENT DNA HELICASE SRS2"/>
    <property type="match status" value="1"/>
</dbReference>
<dbReference type="InterPro" id="IPR014016">
    <property type="entry name" value="UvrD-like_ATP-bd"/>
</dbReference>
<sequence length="705" mass="82193">MLQTEIDELEVQKNINSCIDSFKSFRFNAGAGAGKTYALIQTIRYILRNKLIDLRRKNQQVICITYTNVAVREIKERLGSSEVVLISTIHDRLWSIIKPYQKELIEIHDQKLRKEIELISNELSDKDNPKLAKYASLSEQERIDLHSFLFKHRENYFLNRDKSAAEFRKSYESIPNKPMCFNDLIKSAGNFKEVAKRIYRKSRYDQCIQDIENNKKTKVDYDSAFNADRLEYMKFSHDTLLEYSQTLFDKYPMLCRLVIDKYPYFFVDEYQDSNEKVINIIKQLFTASVEIKKSWLVGYFGDTAQNIYDDGVGRKITKMHSQVLEINKIYNRRSHKKIIDIANMIRNDEIRQKPIFDERNDGTVEFYYCATSINQEEIALSFLNKYRSDLLSDEKTLKKQIDCLVLTNKLMATLSGFGDIQSNVSNAKSIYWNEINTKLLSHDLEKLHPTIHLLYKVIKLQISLTEKNSTYKDIFGTIKGGISFSRALQISEALKNIKANTLNDFIFELSKILTNSTFDATALENILQNLSVKLKDFKEEQDFYSYLKSEISVLMLGSENTSLDDADPEETKSLLNITLDQWHRWVNFIDRNEKDKEIIYHTYHGTKGEEYENVAIIMEHSFGGGHEGRDKFKNYFLKLEEIKRVMESEGKAVKTDDEFENTKNLIYVAYTRAIKNLKILYIDDIQEIQGGIKAAFGIDALILDV</sequence>
<feature type="binding site" evidence="6">
    <location>
        <begin position="29"/>
        <end position="36"/>
    </location>
    <ligand>
        <name>ATP</name>
        <dbReference type="ChEBI" id="CHEBI:30616"/>
    </ligand>
</feature>
<dbReference type="RefSeq" id="WP_012489301.1">
    <property type="nucleotide sequence ID" value="NC_010995.1"/>
</dbReference>
<dbReference type="PROSITE" id="PS51198">
    <property type="entry name" value="UVRD_HELICASE_ATP_BIND"/>
    <property type="match status" value="1"/>
</dbReference>
<evidence type="ECO:0000256" key="1">
    <source>
        <dbReference type="ARBA" id="ARBA00022741"/>
    </source>
</evidence>
<organism evidence="8 9">
    <name type="scientific">Cellvibrio japonicus (strain Ueda107)</name>
    <name type="common">Pseudomonas fluorescens subsp. cellulosa</name>
    <dbReference type="NCBI Taxonomy" id="498211"/>
    <lineage>
        <taxon>Bacteria</taxon>
        <taxon>Pseudomonadati</taxon>
        <taxon>Pseudomonadota</taxon>
        <taxon>Gammaproteobacteria</taxon>
        <taxon>Cellvibrionales</taxon>
        <taxon>Cellvibrionaceae</taxon>
        <taxon>Cellvibrio</taxon>
    </lineage>
</organism>
<keyword evidence="9" id="KW-1185">Reference proteome</keyword>
<accession>B3PHY6</accession>
<dbReference type="HOGENOM" id="CLU_027270_1_0_6"/>
<reference evidence="8 9" key="1">
    <citation type="journal article" date="2008" name="J. Bacteriol.">
        <title>Insights into plant cell wall degradation from the genome sequence of the soil bacterium Cellvibrio japonicus.</title>
        <authorList>
            <person name="Deboy R.T."/>
            <person name="Mongodin E.F."/>
            <person name="Fouts D.E."/>
            <person name="Tailford L.E."/>
            <person name="Khouri H."/>
            <person name="Emerson J.B."/>
            <person name="Mohamoud Y."/>
            <person name="Watkins K."/>
            <person name="Henrissat B."/>
            <person name="Gilbert H.J."/>
            <person name="Nelson K.E."/>
        </authorList>
    </citation>
    <scope>NUCLEOTIDE SEQUENCE [LARGE SCALE GENOMIC DNA]</scope>
    <source>
        <strain evidence="8 9">Ueda107</strain>
    </source>
</reference>
<evidence type="ECO:0000256" key="5">
    <source>
        <dbReference type="ARBA" id="ARBA00034923"/>
    </source>
</evidence>
<dbReference type="KEGG" id="cja:CJA_3729"/>
<dbReference type="GO" id="GO:0000725">
    <property type="term" value="P:recombinational repair"/>
    <property type="evidence" value="ECO:0007669"/>
    <property type="project" value="TreeGrafter"/>
</dbReference>
<dbReference type="Pfam" id="PF00580">
    <property type="entry name" value="UvrD-helicase"/>
    <property type="match status" value="1"/>
</dbReference>
<dbReference type="InterPro" id="IPR027417">
    <property type="entry name" value="P-loop_NTPase"/>
</dbReference>
<dbReference type="eggNOG" id="COG0210">
    <property type="taxonomic scope" value="Bacteria"/>
</dbReference>
<evidence type="ECO:0000256" key="3">
    <source>
        <dbReference type="ARBA" id="ARBA00022806"/>
    </source>
</evidence>
<evidence type="ECO:0000256" key="4">
    <source>
        <dbReference type="ARBA" id="ARBA00022840"/>
    </source>
</evidence>
<keyword evidence="2 6" id="KW-0378">Hydrolase</keyword>
<name>B3PHY6_CELJU</name>